<keyword evidence="1" id="KW-0808">Transferase</keyword>
<sequence length="393" mass="45786">MFYTIPHYYRAFRCSKGACPDTCCGGWEISIDRAALKKYRKKKGPLGARLRNEIDWSRKCFRQYHGQCAFLSEEKLCELYQEGGEALALCVTCRLYPRHAEEFPNLREFSLSLSCPAAAEQILLSPVPVRFLQGENPNRTETHRFWGFDIPLFTTLKKNRSFLFQTLQDRSRPLYLRTAVVLAFCHDLQERVDRRALNRAEELFVRYRSKDLLEWFSRRLSARNRREELRHQTLARLFGLLDHLEILRDDWLPYFSGAKAALQSQCASSVQSREAFRKFFTDAMTEQLLIYFLFTYFYGAVYNGSPYGKAKLAFAGTVLIRELAMAYWLKAQAPVRGSAPDAPQTVSLRIALEAAWKFSRELEHSDFNLYRLEALLEDEERFGLEALFSLFPT</sequence>
<keyword evidence="1" id="KW-0282">Flagellum</keyword>
<dbReference type="GO" id="GO:0032259">
    <property type="term" value="P:methylation"/>
    <property type="evidence" value="ECO:0007669"/>
    <property type="project" value="UniProtKB-KW"/>
</dbReference>
<dbReference type="EC" id="2.1.1.-" evidence="1"/>
<protein>
    <submittedName>
        <fullName evidence="1">Flagellin lysine-N-methylase</fullName>
        <ecNumber evidence="1">2.1.1.-</ecNumber>
    </submittedName>
</protein>
<keyword evidence="1" id="KW-0489">Methyltransferase</keyword>
<keyword evidence="1" id="KW-0969">Cilium</keyword>
<evidence type="ECO:0000313" key="2">
    <source>
        <dbReference type="Proteomes" id="UP000823935"/>
    </source>
</evidence>
<name>A0A9D1ETR7_9FIRM</name>
<accession>A0A9D1ETR7</accession>
<dbReference type="GO" id="GO:0008168">
    <property type="term" value="F:methyltransferase activity"/>
    <property type="evidence" value="ECO:0007669"/>
    <property type="project" value="UniProtKB-KW"/>
</dbReference>
<dbReference type="Proteomes" id="UP000823935">
    <property type="component" value="Unassembled WGS sequence"/>
</dbReference>
<reference evidence="1" key="2">
    <citation type="journal article" date="2021" name="PeerJ">
        <title>Extensive microbial diversity within the chicken gut microbiome revealed by metagenomics and culture.</title>
        <authorList>
            <person name="Gilroy R."/>
            <person name="Ravi A."/>
            <person name="Getino M."/>
            <person name="Pursley I."/>
            <person name="Horton D.L."/>
            <person name="Alikhan N.F."/>
            <person name="Baker D."/>
            <person name="Gharbi K."/>
            <person name="Hall N."/>
            <person name="Watson M."/>
            <person name="Adriaenssens E.M."/>
            <person name="Foster-Nyarko E."/>
            <person name="Jarju S."/>
            <person name="Secka A."/>
            <person name="Antonio M."/>
            <person name="Oren A."/>
            <person name="Chaudhuri R.R."/>
            <person name="La Ragione R."/>
            <person name="Hildebrand F."/>
            <person name="Pallen M.J."/>
        </authorList>
    </citation>
    <scope>NUCLEOTIDE SEQUENCE</scope>
    <source>
        <strain evidence="1">CHK190-19873</strain>
    </source>
</reference>
<reference evidence="1" key="1">
    <citation type="submission" date="2020-10" db="EMBL/GenBank/DDBJ databases">
        <authorList>
            <person name="Gilroy R."/>
        </authorList>
    </citation>
    <scope>NUCLEOTIDE SEQUENCE</scope>
    <source>
        <strain evidence="1">CHK190-19873</strain>
    </source>
</reference>
<comment type="caution">
    <text evidence="1">The sequence shown here is derived from an EMBL/GenBank/DDBJ whole genome shotgun (WGS) entry which is preliminary data.</text>
</comment>
<keyword evidence="1" id="KW-0966">Cell projection</keyword>
<organism evidence="1 2">
    <name type="scientific">Candidatus Limivivens intestinipullorum</name>
    <dbReference type="NCBI Taxonomy" id="2840858"/>
    <lineage>
        <taxon>Bacteria</taxon>
        <taxon>Bacillati</taxon>
        <taxon>Bacillota</taxon>
        <taxon>Clostridia</taxon>
        <taxon>Lachnospirales</taxon>
        <taxon>Lachnospiraceae</taxon>
        <taxon>Lachnospiraceae incertae sedis</taxon>
        <taxon>Candidatus Limivivens</taxon>
    </lineage>
</organism>
<gene>
    <name evidence="1" type="primary">fliB</name>
    <name evidence="1" type="ORF">IAB44_09685</name>
</gene>
<evidence type="ECO:0000313" key="1">
    <source>
        <dbReference type="EMBL" id="HIS31798.1"/>
    </source>
</evidence>
<dbReference type="EMBL" id="DVIQ01000057">
    <property type="protein sequence ID" value="HIS31798.1"/>
    <property type="molecule type" value="Genomic_DNA"/>
</dbReference>
<dbReference type="NCBIfam" id="NF038110">
    <property type="entry name" value="Lys_methyl_FliB"/>
    <property type="match status" value="1"/>
</dbReference>
<proteinExistence type="predicted"/>
<dbReference type="AlphaFoldDB" id="A0A9D1ETR7"/>